<keyword evidence="2" id="KW-1185">Reference proteome</keyword>
<name>A0A9W8N0U2_9AGAR</name>
<dbReference type="Proteomes" id="UP001148786">
    <property type="component" value="Unassembled WGS sequence"/>
</dbReference>
<accession>A0A9W8N0U2</accession>
<organism evidence="1 2">
    <name type="scientific">Agrocybe chaxingu</name>
    <dbReference type="NCBI Taxonomy" id="84603"/>
    <lineage>
        <taxon>Eukaryota</taxon>
        <taxon>Fungi</taxon>
        <taxon>Dikarya</taxon>
        <taxon>Basidiomycota</taxon>
        <taxon>Agaricomycotina</taxon>
        <taxon>Agaricomycetes</taxon>
        <taxon>Agaricomycetidae</taxon>
        <taxon>Agaricales</taxon>
        <taxon>Agaricineae</taxon>
        <taxon>Strophariaceae</taxon>
        <taxon>Agrocybe</taxon>
    </lineage>
</organism>
<proteinExistence type="predicted"/>
<evidence type="ECO:0000313" key="1">
    <source>
        <dbReference type="EMBL" id="KAJ3516548.1"/>
    </source>
</evidence>
<dbReference type="OrthoDB" id="10371745at2759"/>
<dbReference type="EMBL" id="JANKHO010000051">
    <property type="protein sequence ID" value="KAJ3516548.1"/>
    <property type="molecule type" value="Genomic_DNA"/>
</dbReference>
<dbReference type="AlphaFoldDB" id="A0A9W8N0U2"/>
<evidence type="ECO:0000313" key="2">
    <source>
        <dbReference type="Proteomes" id="UP001148786"/>
    </source>
</evidence>
<comment type="caution">
    <text evidence="1">The sequence shown here is derived from an EMBL/GenBank/DDBJ whole genome shotgun (WGS) entry which is preliminary data.</text>
</comment>
<reference evidence="1" key="1">
    <citation type="submission" date="2022-07" db="EMBL/GenBank/DDBJ databases">
        <title>Genome Sequence of Agrocybe chaxingu.</title>
        <authorList>
            <person name="Buettner E."/>
        </authorList>
    </citation>
    <scope>NUCLEOTIDE SEQUENCE</scope>
    <source>
        <strain evidence="1">MP-N11</strain>
    </source>
</reference>
<gene>
    <name evidence="1" type="ORF">NLJ89_g1062</name>
</gene>
<sequence>MADSNKTDLFSDAMQNVVDILEMAKITCIVVDKAAASIYCAAFKPEIVQVVVIGQSPGLLSAERASDLLVQCDPQRFKMEDNQFRYYEPSISPPQKNWCEVILIAVPNPPPPQYQPTRIKRLLELPVASPLSVIFDVIQGIQAQPDKGRTKKLKQLFKAVSKHELIAINNDFHRTLLVHLERVASVSPKLRQAASKFIGFCRREQIQERSTLDEGPDNGQSPTIKSAIAVVSNGQEGEPGTDAEDEDKISEERVYGPPIVIPETTPRFSRETAAFEYGIYGPQKSLELAVIASGGTLSTDTVADILTKRDPAHFLFSGTKSTFKYIEPGTGKFKSCPVAFFPIVNPIPVEYAPERLILMNDVPTVSLLPIILHTLCEILGPVTPLNHLGGANTGVIGTGSKKARSSVKYFLIGCLKSTKALVPIDDDYHRSVLPLLRRVVELFPDLEKLAKRYIRFCEGETGRKR</sequence>
<protein>
    <submittedName>
        <fullName evidence="1">Uncharacterized protein</fullName>
    </submittedName>
</protein>